<gene>
    <name evidence="1" type="ORF">C4532_16875</name>
</gene>
<dbReference type="EMBL" id="QZKI01000121">
    <property type="protein sequence ID" value="RJP65953.1"/>
    <property type="molecule type" value="Genomic_DNA"/>
</dbReference>
<dbReference type="InterPro" id="IPR023393">
    <property type="entry name" value="START-like_dom_sf"/>
</dbReference>
<protein>
    <recommendedName>
        <fullName evidence="3">Cell division inhibitor</fullName>
    </recommendedName>
</protein>
<evidence type="ECO:0000313" key="1">
    <source>
        <dbReference type="EMBL" id="RJP65953.1"/>
    </source>
</evidence>
<organism evidence="1 2">
    <name type="scientific">Candidatus Abyssobacteria bacterium SURF_17</name>
    <dbReference type="NCBI Taxonomy" id="2093361"/>
    <lineage>
        <taxon>Bacteria</taxon>
        <taxon>Pseudomonadati</taxon>
        <taxon>Candidatus Hydrogenedentota</taxon>
        <taxon>Candidatus Abyssobacteria</taxon>
    </lineage>
</organism>
<name>A0A419ERJ0_9BACT</name>
<comment type="caution">
    <text evidence="1">The sequence shown here is derived from an EMBL/GenBank/DDBJ whole genome shotgun (WGS) entry which is preliminary data.</text>
</comment>
<dbReference type="SUPFAM" id="SSF55961">
    <property type="entry name" value="Bet v1-like"/>
    <property type="match status" value="1"/>
</dbReference>
<evidence type="ECO:0008006" key="3">
    <source>
        <dbReference type="Google" id="ProtNLM"/>
    </source>
</evidence>
<dbReference type="Proteomes" id="UP000285961">
    <property type="component" value="Unassembled WGS sequence"/>
</dbReference>
<sequence length="154" mass="18149">MRLFSLRERQRVPTSIAEAWAFFSNPRNLAKITPPSLGLTITSEVPDTMYAGMIVTYYIRPFMGIPVKWVTEITHVNEPHLFIDEQRFGPYRFWHHQHHFEEVEGGVELKDIVHYALPVPIFAGLVNDLLVHKQVQEIFRFRRKRLEEMFGKIS</sequence>
<evidence type="ECO:0000313" key="2">
    <source>
        <dbReference type="Proteomes" id="UP000285961"/>
    </source>
</evidence>
<accession>A0A419ERJ0</accession>
<dbReference type="CDD" id="cd07820">
    <property type="entry name" value="SRPBCC_3"/>
    <property type="match status" value="1"/>
</dbReference>
<proteinExistence type="predicted"/>
<dbReference type="AlphaFoldDB" id="A0A419ERJ0"/>
<reference evidence="1 2" key="1">
    <citation type="journal article" date="2017" name="ISME J.">
        <title>Energy and carbon metabolisms in a deep terrestrial subsurface fluid microbial community.</title>
        <authorList>
            <person name="Momper L."/>
            <person name="Jungbluth S.P."/>
            <person name="Lee M.D."/>
            <person name="Amend J.P."/>
        </authorList>
    </citation>
    <scope>NUCLEOTIDE SEQUENCE [LARGE SCALE GENOMIC DNA]</scope>
    <source>
        <strain evidence="1">SURF_17</strain>
    </source>
</reference>
<dbReference type="Gene3D" id="3.30.530.20">
    <property type="match status" value="1"/>
</dbReference>